<comment type="caution">
    <text evidence="6">The sequence shown here is derived from an EMBL/GenBank/DDBJ whole genome shotgun (WGS) entry which is preliminary data.</text>
</comment>
<evidence type="ECO:0000256" key="2">
    <source>
        <dbReference type="ARBA" id="ARBA00023125"/>
    </source>
</evidence>
<keyword evidence="2 4" id="KW-0238">DNA-binding</keyword>
<dbReference type="InterPro" id="IPR001647">
    <property type="entry name" value="HTH_TetR"/>
</dbReference>
<dbReference type="SUPFAM" id="SSF46689">
    <property type="entry name" value="Homeodomain-like"/>
    <property type="match status" value="1"/>
</dbReference>
<evidence type="ECO:0000256" key="3">
    <source>
        <dbReference type="ARBA" id="ARBA00023163"/>
    </source>
</evidence>
<dbReference type="Pfam" id="PF00440">
    <property type="entry name" value="TetR_N"/>
    <property type="match status" value="1"/>
</dbReference>
<proteinExistence type="predicted"/>
<dbReference type="EMBL" id="WIXJ01000002">
    <property type="protein sequence ID" value="MQY50959.1"/>
    <property type="molecule type" value="Genomic_DNA"/>
</dbReference>
<dbReference type="Pfam" id="PF16925">
    <property type="entry name" value="TetR_C_13"/>
    <property type="match status" value="1"/>
</dbReference>
<dbReference type="Proteomes" id="UP000480275">
    <property type="component" value="Unassembled WGS sequence"/>
</dbReference>
<feature type="DNA-binding region" description="H-T-H motif" evidence="4">
    <location>
        <begin position="29"/>
        <end position="48"/>
    </location>
</feature>
<evidence type="ECO:0000313" key="6">
    <source>
        <dbReference type="EMBL" id="MQY50959.1"/>
    </source>
</evidence>
<keyword evidence="3" id="KW-0804">Transcription</keyword>
<dbReference type="Gene3D" id="1.10.10.60">
    <property type="entry name" value="Homeodomain-like"/>
    <property type="match status" value="1"/>
</dbReference>
<dbReference type="PROSITE" id="PS50977">
    <property type="entry name" value="HTH_TETR_2"/>
    <property type="match status" value="1"/>
</dbReference>
<dbReference type="Gene3D" id="1.10.357.10">
    <property type="entry name" value="Tetracycline Repressor, domain 2"/>
    <property type="match status" value="1"/>
</dbReference>
<gene>
    <name evidence="6" type="ORF">GHK24_04090</name>
</gene>
<dbReference type="GO" id="GO:0003677">
    <property type="term" value="F:DNA binding"/>
    <property type="evidence" value="ECO:0007669"/>
    <property type="project" value="UniProtKB-UniRule"/>
</dbReference>
<dbReference type="InterPro" id="IPR009057">
    <property type="entry name" value="Homeodomain-like_sf"/>
</dbReference>
<organism evidence="6 7">
    <name type="scientific">Rhodocyclus tenuis</name>
    <name type="common">Rhodospirillum tenue</name>
    <dbReference type="NCBI Taxonomy" id="1066"/>
    <lineage>
        <taxon>Bacteria</taxon>
        <taxon>Pseudomonadati</taxon>
        <taxon>Pseudomonadota</taxon>
        <taxon>Betaproteobacteria</taxon>
        <taxon>Rhodocyclales</taxon>
        <taxon>Rhodocyclaceae</taxon>
        <taxon>Rhodocyclus</taxon>
    </lineage>
</organism>
<keyword evidence="1" id="KW-0805">Transcription regulation</keyword>
<dbReference type="AlphaFoldDB" id="A0A6L5JUT5"/>
<dbReference type="InterPro" id="IPR011075">
    <property type="entry name" value="TetR_C"/>
</dbReference>
<dbReference type="InterPro" id="IPR036271">
    <property type="entry name" value="Tet_transcr_reg_TetR-rel_C_sf"/>
</dbReference>
<accession>A0A6L5JUT5</accession>
<dbReference type="OrthoDB" id="270177at2"/>
<evidence type="ECO:0000256" key="1">
    <source>
        <dbReference type="ARBA" id="ARBA00023015"/>
    </source>
</evidence>
<dbReference type="PANTHER" id="PTHR47506">
    <property type="entry name" value="TRANSCRIPTIONAL REGULATORY PROTEIN"/>
    <property type="match status" value="1"/>
</dbReference>
<evidence type="ECO:0000259" key="5">
    <source>
        <dbReference type="PROSITE" id="PS50977"/>
    </source>
</evidence>
<reference evidence="6 7" key="1">
    <citation type="submission" date="2019-10" db="EMBL/GenBank/DDBJ databases">
        <title>Whole-genome sequence of the purple nonsulfur photosynthetic bacterium Rhodocyclus tenuis.</title>
        <authorList>
            <person name="Kyndt J.A."/>
            <person name="Meyer T.E."/>
        </authorList>
    </citation>
    <scope>NUCLEOTIDE SEQUENCE [LARGE SCALE GENOMIC DNA]</scope>
    <source>
        <strain evidence="6 7">DSM 110</strain>
    </source>
</reference>
<evidence type="ECO:0000313" key="7">
    <source>
        <dbReference type="Proteomes" id="UP000480275"/>
    </source>
</evidence>
<protein>
    <submittedName>
        <fullName evidence="6">TetR family transcriptional regulator</fullName>
    </submittedName>
</protein>
<sequence>MPRCREFDINEALDQALNAFWLKGYASTSLCDLLTAMGLSKSSFYECFGSKRAVLLAALARYSQRELAESRCHFAAARPVPALIADWMNQSLLPNTCRPGERCGCLVLNLAIELAPHDPEIETAVRQHIDALNDCLASVIARGRAEGSLSGKLDPPRAADALLNVLTGTHVLAKGGVERERLQWVIDDHLAKLFADVAVSH</sequence>
<feature type="domain" description="HTH tetR-type" evidence="5">
    <location>
        <begin position="6"/>
        <end position="66"/>
    </location>
</feature>
<evidence type="ECO:0000256" key="4">
    <source>
        <dbReference type="PROSITE-ProRule" id="PRU00335"/>
    </source>
</evidence>
<dbReference type="PANTHER" id="PTHR47506:SF10">
    <property type="entry name" value="TRANSCRIPTIONAL REGULATORY PROTEIN"/>
    <property type="match status" value="1"/>
</dbReference>
<dbReference type="SUPFAM" id="SSF48498">
    <property type="entry name" value="Tetracyclin repressor-like, C-terminal domain"/>
    <property type="match status" value="1"/>
</dbReference>
<name>A0A6L5JUT5_RHOTE</name>